<proteinExistence type="predicted"/>
<name>A0A6B8VN28_9CORY</name>
<dbReference type="InterPro" id="IPR024344">
    <property type="entry name" value="MDMPI_metal-binding"/>
</dbReference>
<dbReference type="InterPro" id="IPR017517">
    <property type="entry name" value="Maleyloyr_isom"/>
</dbReference>
<accession>A0A6B8VN28</accession>
<dbReference type="Proteomes" id="UP000424462">
    <property type="component" value="Chromosome"/>
</dbReference>
<gene>
    <name evidence="2" type="ORF">COCCU_04830</name>
</gene>
<dbReference type="InterPro" id="IPR034660">
    <property type="entry name" value="DinB/YfiT-like"/>
</dbReference>
<evidence type="ECO:0000313" key="3">
    <source>
        <dbReference type="Proteomes" id="UP000424462"/>
    </source>
</evidence>
<sequence>MPLRKAEYWELIHAERKRLELLLTDLSEDEWKAESLCQDWSVEEVTAHLTAAANTGTRAWLGSMIGARFNTDKHNERLLKQYLGPSPDDTLENFRNSITNTTAPTRDYGAWLGEVIVHGQDISQALGTELIPDPVSAHEVADYFTRKNFTVNSRSLVKGLRLVSTDTQFRSGSGPQVKGQLLELVMVMAGRPAYCALLEGEGVAELRRRLA</sequence>
<dbReference type="GO" id="GO:0046872">
    <property type="term" value="F:metal ion binding"/>
    <property type="evidence" value="ECO:0007669"/>
    <property type="project" value="InterPro"/>
</dbReference>
<organism evidence="2 3">
    <name type="scientific">Corynebacterium occultum</name>
    <dbReference type="NCBI Taxonomy" id="2675219"/>
    <lineage>
        <taxon>Bacteria</taxon>
        <taxon>Bacillati</taxon>
        <taxon>Actinomycetota</taxon>
        <taxon>Actinomycetes</taxon>
        <taxon>Mycobacteriales</taxon>
        <taxon>Corynebacteriaceae</taxon>
        <taxon>Corynebacterium</taxon>
    </lineage>
</organism>
<dbReference type="SUPFAM" id="SSF109854">
    <property type="entry name" value="DinB/YfiT-like putative metalloenzymes"/>
    <property type="match status" value="1"/>
</dbReference>
<dbReference type="KEGG" id="cok:COCCU_04830"/>
<dbReference type="RefSeq" id="WP_156230473.1">
    <property type="nucleotide sequence ID" value="NZ_CP046455.1"/>
</dbReference>
<dbReference type="Gene3D" id="1.20.120.450">
    <property type="entry name" value="dinb family like domain"/>
    <property type="match status" value="1"/>
</dbReference>
<protein>
    <recommendedName>
        <fullName evidence="1">Mycothiol-dependent maleylpyruvate isomerase metal-binding domain-containing protein</fullName>
    </recommendedName>
</protein>
<evidence type="ECO:0000313" key="2">
    <source>
        <dbReference type="EMBL" id="QGU06912.1"/>
    </source>
</evidence>
<dbReference type="Pfam" id="PF11716">
    <property type="entry name" value="MDMPI_N"/>
    <property type="match status" value="1"/>
</dbReference>
<reference evidence="2 3" key="1">
    <citation type="submission" date="2019-11" db="EMBL/GenBank/DDBJ databases">
        <title>Complete genome sequence of Corynebacterium kalinowskii 1959, a novel Corynebacterium species isolated from soil of a small paddock in Vilsendorf, Germany.</title>
        <authorList>
            <person name="Schaffert L."/>
            <person name="Ruwe M."/>
            <person name="Milse J."/>
            <person name="Hanuschka K."/>
            <person name="Ortseifen V."/>
            <person name="Droste J."/>
            <person name="Brandt D."/>
            <person name="Schlueter L."/>
            <person name="Kutter Y."/>
            <person name="Vinke S."/>
            <person name="Viehoefer P."/>
            <person name="Jacob L."/>
            <person name="Luebke N.-C."/>
            <person name="Schulte-Berndt E."/>
            <person name="Hain C."/>
            <person name="Linder M."/>
            <person name="Schmidt P."/>
            <person name="Wollenschlaeger L."/>
            <person name="Luttermann T."/>
            <person name="Thieme E."/>
            <person name="Hassa J."/>
            <person name="Haak M."/>
            <person name="Wittchen M."/>
            <person name="Mentz A."/>
            <person name="Persicke M."/>
            <person name="Busche T."/>
            <person name="Ruckert C."/>
        </authorList>
    </citation>
    <scope>NUCLEOTIDE SEQUENCE [LARGE SCALE GENOMIC DNA]</scope>
    <source>
        <strain evidence="2 3">2039</strain>
    </source>
</reference>
<dbReference type="NCBIfam" id="TIGR03083">
    <property type="entry name" value="maleylpyruvate isomerase family mycothiol-dependent enzyme"/>
    <property type="match status" value="1"/>
</dbReference>
<evidence type="ECO:0000259" key="1">
    <source>
        <dbReference type="Pfam" id="PF11716"/>
    </source>
</evidence>
<keyword evidence="3" id="KW-1185">Reference proteome</keyword>
<feature type="domain" description="Mycothiol-dependent maleylpyruvate isomerase metal-binding" evidence="1">
    <location>
        <begin position="13"/>
        <end position="103"/>
    </location>
</feature>
<dbReference type="EMBL" id="CP046455">
    <property type="protein sequence ID" value="QGU06912.1"/>
    <property type="molecule type" value="Genomic_DNA"/>
</dbReference>
<dbReference type="AlphaFoldDB" id="A0A6B8VN28"/>